<proteinExistence type="predicted"/>
<dbReference type="RefSeq" id="WP_139169796.1">
    <property type="nucleotide sequence ID" value="NZ_FNLO01000018.1"/>
</dbReference>
<dbReference type="EMBL" id="FNLO01000018">
    <property type="protein sequence ID" value="SDV51562.1"/>
    <property type="molecule type" value="Genomic_DNA"/>
</dbReference>
<reference evidence="2" key="1">
    <citation type="submission" date="2016-09" db="EMBL/GenBank/DDBJ databases">
        <authorList>
            <person name="Varghese N."/>
            <person name="Submissions S."/>
        </authorList>
    </citation>
    <scope>NUCLEOTIDE SEQUENCE [LARGE SCALE GENOMIC DNA]</scope>
    <source>
        <strain evidence="2">JS23</strain>
    </source>
</reference>
<evidence type="ECO:0000313" key="2">
    <source>
        <dbReference type="Proteomes" id="UP000243719"/>
    </source>
</evidence>
<sequence>MSARRSYSPFRAVNHVASADGFSKLRLSTVVVAKARRGDAKRFEAACPILPIHPILRIHPIDTDARMFTLGGRVSGVAAHRCDRQASCDSNRVTNHAGMTLPQ</sequence>
<organism evidence="1 2">
    <name type="scientific">Chitinasiproducens palmae</name>
    <dbReference type="NCBI Taxonomy" id="1770053"/>
    <lineage>
        <taxon>Bacteria</taxon>
        <taxon>Pseudomonadati</taxon>
        <taxon>Pseudomonadota</taxon>
        <taxon>Betaproteobacteria</taxon>
        <taxon>Burkholderiales</taxon>
        <taxon>Burkholderiaceae</taxon>
        <taxon>Chitinasiproducens</taxon>
    </lineage>
</organism>
<accession>A0A1H2PWY1</accession>
<keyword evidence="2" id="KW-1185">Reference proteome</keyword>
<name>A0A1H2PWY1_9BURK</name>
<evidence type="ECO:0000313" key="1">
    <source>
        <dbReference type="EMBL" id="SDV51562.1"/>
    </source>
</evidence>
<dbReference type="Proteomes" id="UP000243719">
    <property type="component" value="Unassembled WGS sequence"/>
</dbReference>
<dbReference type="AlphaFoldDB" id="A0A1H2PWY1"/>
<gene>
    <name evidence="1" type="ORF">SAMN05216551_11864</name>
</gene>
<protein>
    <submittedName>
        <fullName evidence="1">Uncharacterized protein</fullName>
    </submittedName>
</protein>